<dbReference type="RefSeq" id="WP_004225805.1">
    <property type="nucleotide sequence ID" value="NZ_AEUV02000002.1"/>
</dbReference>
<protein>
    <submittedName>
        <fullName evidence="1">Uncharacterized protein</fullName>
    </submittedName>
</protein>
<keyword evidence="2" id="KW-1185">Reference proteome</keyword>
<evidence type="ECO:0000313" key="2">
    <source>
        <dbReference type="Proteomes" id="UP000004322"/>
    </source>
</evidence>
<gene>
    <name evidence="1" type="ORF">STRCR_0240</name>
</gene>
<dbReference type="Proteomes" id="UP000004322">
    <property type="component" value="Unassembled WGS sequence"/>
</dbReference>
<name>G5JNS7_STRCG</name>
<dbReference type="EMBL" id="AEUV02000002">
    <property type="protein sequence ID" value="EHI73605.1"/>
    <property type="molecule type" value="Genomic_DNA"/>
</dbReference>
<dbReference type="STRING" id="873449.STRCR_0240"/>
<sequence length="48" mass="4868">MRLKNWFYSAVDAVSKAGKAAAAKVGDVVSSAGKGFSKMASAVGGWFG</sequence>
<organism evidence="1 2">
    <name type="scientific">Streptococcus criceti HS-6</name>
    <dbReference type="NCBI Taxonomy" id="873449"/>
    <lineage>
        <taxon>Bacteria</taxon>
        <taxon>Bacillati</taxon>
        <taxon>Bacillota</taxon>
        <taxon>Bacilli</taxon>
        <taxon>Lactobacillales</taxon>
        <taxon>Streptococcaceae</taxon>
        <taxon>Streptococcus</taxon>
    </lineage>
</organism>
<reference evidence="1" key="1">
    <citation type="submission" date="2011-07" db="EMBL/GenBank/DDBJ databases">
        <authorList>
            <person name="Stanhope M.J."/>
            <person name="Durkin A.S."/>
            <person name="Hostetler J."/>
            <person name="Kim M."/>
            <person name="Radune D."/>
            <person name="Singh I."/>
            <person name="Town C.D."/>
        </authorList>
    </citation>
    <scope>NUCLEOTIDE SEQUENCE [LARGE SCALE GENOMIC DNA]</scope>
    <source>
        <strain evidence="1">HS-6</strain>
    </source>
</reference>
<comment type="caution">
    <text evidence="1">The sequence shown here is derived from an EMBL/GenBank/DDBJ whole genome shotgun (WGS) entry which is preliminary data.</text>
</comment>
<accession>G5JNS7</accession>
<proteinExistence type="predicted"/>
<dbReference type="AlphaFoldDB" id="G5JNS7"/>
<evidence type="ECO:0000313" key="1">
    <source>
        <dbReference type="EMBL" id="EHI73605.1"/>
    </source>
</evidence>